<protein>
    <recommendedName>
        <fullName evidence="6">Septation initiation network scaffold protein cdc11</fullName>
    </recommendedName>
</protein>
<dbReference type="InterPro" id="IPR032675">
    <property type="entry name" value="LRR_dom_sf"/>
</dbReference>
<feature type="compositionally biased region" description="Polar residues" evidence="3">
    <location>
        <begin position="950"/>
        <end position="959"/>
    </location>
</feature>
<evidence type="ECO:0000256" key="1">
    <source>
        <dbReference type="ARBA" id="ARBA00022614"/>
    </source>
</evidence>
<feature type="region of interest" description="Disordered" evidence="3">
    <location>
        <begin position="218"/>
        <end position="294"/>
    </location>
</feature>
<feature type="compositionally biased region" description="Basic and acidic residues" evidence="3">
    <location>
        <begin position="246"/>
        <end position="268"/>
    </location>
</feature>
<dbReference type="Pfam" id="PF12799">
    <property type="entry name" value="LRR_4"/>
    <property type="match status" value="1"/>
</dbReference>
<dbReference type="SMART" id="SM00365">
    <property type="entry name" value="LRR_SD22"/>
    <property type="match status" value="5"/>
</dbReference>
<name>A0A1Y2G8C2_9FUNG</name>
<dbReference type="STRING" id="64571.A0A1Y2G8C2"/>
<feature type="region of interest" description="Disordered" evidence="3">
    <location>
        <begin position="1241"/>
        <end position="1262"/>
    </location>
</feature>
<proteinExistence type="predicted"/>
<feature type="compositionally biased region" description="Polar residues" evidence="3">
    <location>
        <begin position="1392"/>
        <end position="1409"/>
    </location>
</feature>
<sequence>MTGAIFLQLEQMRWLQGMDLYEAGLLSFLPADIPIYPLLPGRRACHLVPVTGHKYTQSSRDNETGDRGSTTSRDSAYRDSLSGSTLGSAGFQAQLEGMNKHGLANVFVALKSAVVDQLFLKEPESTIKQDSSRILPHNVNTNSLSSSTQQIDSIQSQSEERNATPRPSDYVTSTSDAHRRSKTELDPAWTRQHVSKDQSKRTSSFVEVLANGTDLQSATNFSLRNTPPSERKNSDQVFAADSGISRVHEQLKSTNREANRLSRQKREVTFQSTSPSHKEDDDDDHLDEDLDDLGSLAGSRATENAFKSLAELDVSIDLKSVDKGEDTALLIGLGLNERMHVNDENMDDHLSAVSLPSKPKQRGGNSLKWENQLDAVSNADTSRLGANTSISHNASNMLPEQSSFSHAQGHLIRFLTGLHPWDEWDQVKSLDLTKREVESTITLNHLVPNLEVLILNDNQVLHLTGIPKTVKTLQVRSNLLDNLTNFGHLSNLQYLDISRNAIEDLTGLSGLIHLRELIAEGNSIRNLSALQQMDGLIRLDVSHNCLTSLDFRWSKLQRLEYLNASHNRIEQLENLESLAGLIHANLAHNSIEDISLLQPLRRLRILRLSENKLVRFDAMPFPGLRTLYLDDNRLQYLENCQKLTRLENFSARDQEGEGIAIDMTEFANSRKLYLSGNPVYALDFEIGFYRLEYLEICAGCLSELPLDFASLFPNLRGLNLSYNGLDSISALDGLHRLRRLIFVGNNLKSFSDVLSLLKRMRSLVTLDLRHNPLTSNMYPAMSIRQGSKYQDTYRTNQNSETELDWRRRDVGFRRALPDAMYIKRSVYRSAILKSCKRLEWFDGGAVQEKERARVPVVLSDMLNSYGRDYLTNNRREDEDEEFEFEEEYLEYYPQDELIDNQQQQDVDWLRSHMQLEQLNGDGVDNGDDDYDRDERDPEDITDHSKRPGSSVESGSLNSQHQHRSLPRRLSGSAAHQQPRRLQSRPGYQVVSPSPKGPIQPSKQSLNPSRSGDSNRLSSNAALSQQQQQQQQYTTDRPLKRLNKKPSFADKPVVFNIAPYDQQGQEQNGNEDNLECDDADIYYDGSPDKQYAVRTWRDEVNEISQRKLQSPRMLASAAGDARGILSSGLQEARPKSQQQQVLRRSDKRSVSGSGTRSSHGSHSGSISGLHRRLETSIMAVANNSSENRPVMERRSAGLRKLFNIPTPVPQQQLQQASTQQRSLMPSHRRRSDTTAAILMSSGLARPPSSTYTLNRQQPSLSRPVSQHGVLFGYESVEMGGSTVANNPMSQSYHQSSMSPMAGPIGMTSSGTILQKPNHRRRRSAGVRLSHGSSVSTRKKELLERDINNNQSPGLNGLAVSQFSPTMSPGYFGLNHHGTQSPFGFGKGTPLIGASSSRSLPNTPSKVNSGRASRISLGAGPHYGPQTLARDMELSEMAD</sequence>
<keyword evidence="1" id="KW-0433">Leucine-rich repeat</keyword>
<feature type="compositionally biased region" description="Polar residues" evidence="3">
    <location>
        <begin position="1000"/>
        <end position="1023"/>
    </location>
</feature>
<dbReference type="OrthoDB" id="7451790at2759"/>
<dbReference type="Gene3D" id="3.80.10.10">
    <property type="entry name" value="Ribonuclease Inhibitor"/>
    <property type="match status" value="2"/>
</dbReference>
<dbReference type="InParanoid" id="A0A1Y2G8C2"/>
<dbReference type="Proteomes" id="UP000193648">
    <property type="component" value="Unassembled WGS sequence"/>
</dbReference>
<evidence type="ECO:0008006" key="6">
    <source>
        <dbReference type="Google" id="ProtNLM"/>
    </source>
</evidence>
<feature type="compositionally biased region" description="Basic and acidic residues" evidence="3">
    <location>
        <begin position="932"/>
        <end position="945"/>
    </location>
</feature>
<accession>A0A1Y2G8C2</accession>
<evidence type="ECO:0000313" key="4">
    <source>
        <dbReference type="EMBL" id="ORY99592.1"/>
    </source>
</evidence>
<feature type="compositionally biased region" description="Acidic residues" evidence="3">
    <location>
        <begin position="280"/>
        <end position="292"/>
    </location>
</feature>
<dbReference type="SMART" id="SM00369">
    <property type="entry name" value="LRR_TYP"/>
    <property type="match status" value="8"/>
</dbReference>
<feature type="region of interest" description="Disordered" evidence="3">
    <location>
        <begin position="917"/>
        <end position="1051"/>
    </location>
</feature>
<evidence type="ECO:0000256" key="3">
    <source>
        <dbReference type="SAM" id="MobiDB-lite"/>
    </source>
</evidence>
<feature type="compositionally biased region" description="Low complexity" evidence="3">
    <location>
        <begin position="1149"/>
        <end position="1167"/>
    </location>
</feature>
<feature type="region of interest" description="Disordered" evidence="3">
    <location>
        <begin position="1126"/>
        <end position="1169"/>
    </location>
</feature>
<feature type="compositionally biased region" description="Low complexity" evidence="3">
    <location>
        <begin position="143"/>
        <end position="157"/>
    </location>
</feature>
<feature type="region of interest" description="Disordered" evidence="3">
    <location>
        <begin position="126"/>
        <end position="203"/>
    </location>
</feature>
<comment type="caution">
    <text evidence="4">The sequence shown here is derived from an EMBL/GenBank/DDBJ whole genome shotgun (WGS) entry which is preliminary data.</text>
</comment>
<feature type="region of interest" description="Disordered" evidence="3">
    <location>
        <begin position="1392"/>
        <end position="1424"/>
    </location>
</feature>
<keyword evidence="5" id="KW-1185">Reference proteome</keyword>
<evidence type="ECO:0000256" key="2">
    <source>
        <dbReference type="ARBA" id="ARBA00022737"/>
    </source>
</evidence>
<dbReference type="SMART" id="SM00364">
    <property type="entry name" value="LRR_BAC"/>
    <property type="match status" value="5"/>
</dbReference>
<dbReference type="GeneID" id="33561828"/>
<dbReference type="InterPro" id="IPR003591">
    <property type="entry name" value="Leu-rich_rpt_typical-subtyp"/>
</dbReference>
<feature type="compositionally biased region" description="Polar residues" evidence="3">
    <location>
        <begin position="218"/>
        <end position="228"/>
    </location>
</feature>
<organism evidence="4 5">
    <name type="scientific">Lobosporangium transversale</name>
    <dbReference type="NCBI Taxonomy" id="64571"/>
    <lineage>
        <taxon>Eukaryota</taxon>
        <taxon>Fungi</taxon>
        <taxon>Fungi incertae sedis</taxon>
        <taxon>Mucoromycota</taxon>
        <taxon>Mortierellomycotina</taxon>
        <taxon>Mortierellomycetes</taxon>
        <taxon>Mortierellales</taxon>
        <taxon>Mortierellaceae</taxon>
        <taxon>Lobosporangium</taxon>
    </lineage>
</organism>
<feature type="compositionally biased region" description="Polar residues" evidence="3">
    <location>
        <begin position="1246"/>
        <end position="1262"/>
    </location>
</feature>
<dbReference type="PROSITE" id="PS51450">
    <property type="entry name" value="LRR"/>
    <property type="match status" value="5"/>
</dbReference>
<feature type="region of interest" description="Disordered" evidence="3">
    <location>
        <begin position="1315"/>
        <end position="1337"/>
    </location>
</feature>
<dbReference type="PANTHER" id="PTHR47566">
    <property type="match status" value="1"/>
</dbReference>
<dbReference type="GO" id="GO:0035591">
    <property type="term" value="F:signaling adaptor activity"/>
    <property type="evidence" value="ECO:0007669"/>
    <property type="project" value="TreeGrafter"/>
</dbReference>
<feature type="compositionally biased region" description="Basic and acidic residues" evidence="3">
    <location>
        <begin position="176"/>
        <end position="185"/>
    </location>
</feature>
<dbReference type="GO" id="GO:1902412">
    <property type="term" value="P:regulation of mitotic cytokinesis"/>
    <property type="evidence" value="ECO:0007669"/>
    <property type="project" value="TreeGrafter"/>
</dbReference>
<reference evidence="4 5" key="1">
    <citation type="submission" date="2016-07" db="EMBL/GenBank/DDBJ databases">
        <title>Pervasive Adenine N6-methylation of Active Genes in Fungi.</title>
        <authorList>
            <consortium name="DOE Joint Genome Institute"/>
            <person name="Mondo S.J."/>
            <person name="Dannebaum R.O."/>
            <person name="Kuo R.C."/>
            <person name="Labutti K."/>
            <person name="Haridas S."/>
            <person name="Kuo A."/>
            <person name="Salamov A."/>
            <person name="Ahrendt S.R."/>
            <person name="Lipzen A."/>
            <person name="Sullivan W."/>
            <person name="Andreopoulos W.B."/>
            <person name="Clum A."/>
            <person name="Lindquist E."/>
            <person name="Daum C."/>
            <person name="Ramamoorthy G.K."/>
            <person name="Gryganskyi A."/>
            <person name="Culley D."/>
            <person name="Magnuson J.K."/>
            <person name="James T.Y."/>
            <person name="O'Malley M.A."/>
            <person name="Stajich J.E."/>
            <person name="Spatafora J.W."/>
            <person name="Visel A."/>
            <person name="Grigoriev I.V."/>
        </authorList>
    </citation>
    <scope>NUCLEOTIDE SEQUENCE [LARGE SCALE GENOMIC DNA]</scope>
    <source>
        <strain evidence="4 5">NRRL 3116</strain>
    </source>
</reference>
<dbReference type="GO" id="GO:0061499">
    <property type="term" value="C:outer plaque of mitotic spindle pole body"/>
    <property type="evidence" value="ECO:0007669"/>
    <property type="project" value="TreeGrafter"/>
</dbReference>
<feature type="region of interest" description="Disordered" evidence="3">
    <location>
        <begin position="55"/>
        <end position="81"/>
    </location>
</feature>
<dbReference type="InterPro" id="IPR025875">
    <property type="entry name" value="Leu-rich_rpt_4"/>
</dbReference>
<dbReference type="EMBL" id="MCFF01000067">
    <property type="protein sequence ID" value="ORY99592.1"/>
    <property type="molecule type" value="Genomic_DNA"/>
</dbReference>
<dbReference type="RefSeq" id="XP_021875887.1">
    <property type="nucleotide sequence ID" value="XM_022019984.1"/>
</dbReference>
<keyword evidence="2" id="KW-0677">Repeat</keyword>
<gene>
    <name evidence="4" type="ORF">BCR41DRAFT_215908</name>
</gene>
<dbReference type="SUPFAM" id="SSF52058">
    <property type="entry name" value="L domain-like"/>
    <property type="match status" value="1"/>
</dbReference>
<dbReference type="InterPro" id="IPR001611">
    <property type="entry name" value="Leu-rich_rpt"/>
</dbReference>
<evidence type="ECO:0000313" key="5">
    <source>
        <dbReference type="Proteomes" id="UP000193648"/>
    </source>
</evidence>
<dbReference type="PANTHER" id="PTHR47566:SF1">
    <property type="entry name" value="PROTEIN NUD1"/>
    <property type="match status" value="1"/>
</dbReference>
<dbReference type="GO" id="GO:0031028">
    <property type="term" value="P:septation initiation signaling"/>
    <property type="evidence" value="ECO:0007669"/>
    <property type="project" value="TreeGrafter"/>
</dbReference>
<dbReference type="InterPro" id="IPR052574">
    <property type="entry name" value="CDIRP"/>
</dbReference>